<feature type="chain" id="PRO_5043567010" evidence="2">
    <location>
        <begin position="27"/>
        <end position="396"/>
    </location>
</feature>
<dbReference type="InterPro" id="IPR050570">
    <property type="entry name" value="Cell_wall_metabolism_enzyme"/>
</dbReference>
<organism evidence="4 5">
    <name type="scientific">Denitratimonas tolerans</name>
    <dbReference type="NCBI Taxonomy" id="1338420"/>
    <lineage>
        <taxon>Bacteria</taxon>
        <taxon>Pseudomonadati</taxon>
        <taxon>Pseudomonadota</taxon>
        <taxon>Gammaproteobacteria</taxon>
        <taxon>Lysobacterales</taxon>
        <taxon>Lysobacteraceae</taxon>
        <taxon>Denitratimonas</taxon>
    </lineage>
</organism>
<feature type="coiled-coil region" evidence="1">
    <location>
        <begin position="96"/>
        <end position="123"/>
    </location>
</feature>
<comment type="caution">
    <text evidence="4">The sequence shown here is derived from an EMBL/GenBank/DDBJ whole genome shotgun (WGS) entry which is preliminary data.</text>
</comment>
<protein>
    <submittedName>
        <fullName evidence="4">Peptidoglycan DD-metalloendopeptidase family protein</fullName>
    </submittedName>
</protein>
<dbReference type="InterPro" id="IPR016047">
    <property type="entry name" value="M23ase_b-sheet_dom"/>
</dbReference>
<feature type="signal peptide" evidence="2">
    <location>
        <begin position="1"/>
        <end position="26"/>
    </location>
</feature>
<dbReference type="PANTHER" id="PTHR21666">
    <property type="entry name" value="PEPTIDASE-RELATED"/>
    <property type="match status" value="1"/>
</dbReference>
<reference evidence="4 5" key="1">
    <citation type="journal article" date="2016" name="Antonie Van Leeuwenhoek">
        <title>Denitratimonas tolerans gen. nov., sp. nov., a denitrifying bacterium isolated from a bioreactor for tannery wastewater treatment.</title>
        <authorList>
            <person name="Han S.I."/>
            <person name="Kim J.O."/>
            <person name="Lee Y.R."/>
            <person name="Ekpeghere K.I."/>
            <person name="Koh S.C."/>
            <person name="Whang K.S."/>
        </authorList>
    </citation>
    <scope>NUCLEOTIDE SEQUENCE [LARGE SCALE GENOMIC DNA]</scope>
    <source>
        <strain evidence="4 5">KACC 17565</strain>
    </source>
</reference>
<dbReference type="AlphaFoldDB" id="A0AAW9R4K5"/>
<gene>
    <name evidence="4" type="ORF">WB794_05485</name>
</gene>
<keyword evidence="2" id="KW-0732">Signal</keyword>
<evidence type="ECO:0000313" key="4">
    <source>
        <dbReference type="EMBL" id="MEJ1249123.1"/>
    </source>
</evidence>
<proteinExistence type="predicted"/>
<feature type="coiled-coil region" evidence="1">
    <location>
        <begin position="170"/>
        <end position="225"/>
    </location>
</feature>
<keyword evidence="5" id="KW-1185">Reference proteome</keyword>
<dbReference type="FunFam" id="2.70.70.10:FF:000003">
    <property type="entry name" value="Murein hydrolase activator EnvC"/>
    <property type="match status" value="1"/>
</dbReference>
<feature type="domain" description="M23ase beta-sheet core" evidence="3">
    <location>
        <begin position="296"/>
        <end position="389"/>
    </location>
</feature>
<name>A0AAW9R4K5_9GAMM</name>
<dbReference type="EMBL" id="JBBDHC010000006">
    <property type="protein sequence ID" value="MEJ1249123.1"/>
    <property type="molecule type" value="Genomic_DNA"/>
</dbReference>
<dbReference type="Pfam" id="PF01551">
    <property type="entry name" value="Peptidase_M23"/>
    <property type="match status" value="1"/>
</dbReference>
<feature type="coiled-coil region" evidence="1">
    <location>
        <begin position="40"/>
        <end position="67"/>
    </location>
</feature>
<accession>A0AAW9R4K5</accession>
<evidence type="ECO:0000313" key="5">
    <source>
        <dbReference type="Proteomes" id="UP001364472"/>
    </source>
</evidence>
<dbReference type="GO" id="GO:0004222">
    <property type="term" value="F:metalloendopeptidase activity"/>
    <property type="evidence" value="ECO:0007669"/>
    <property type="project" value="TreeGrafter"/>
</dbReference>
<sequence>MTASGTRFRLAACFALVLAVALPAFAADAAPAQDDRAAREAEAERQLAQVRKEIAELGAARQALEGERGDAARTLREADQAVDRESRALRGIDARIGEQELELAKLETARQGLETRLGAQREALAALLRSAYALGRHEQLKLLLAQDRIESLARVLAYHRYFQRDRVSRIDSLMAELAELAGVVRQVNAQREALDASRVAQQAQLAGLEAQREERRALLAALEARFKDTDSRLKALGRDEQALVGLLERLHDIFADIPDRIDATQPFAQRRSRLTAPLKGKTLVGFGGTLPDGRTSHGWLIAAESGAPIRAVAHGRVAFADWLKGYGLIVILDHGEGWMSLYAQNDSLQREVGEWVDAGDVLASAGSSGGQTRAALYFELRRGGRPVDPRGWFSAR</sequence>
<dbReference type="Gene3D" id="2.70.70.10">
    <property type="entry name" value="Glucose Permease (Domain IIA)"/>
    <property type="match status" value="1"/>
</dbReference>
<dbReference type="SUPFAM" id="SSF51261">
    <property type="entry name" value="Duplicated hybrid motif"/>
    <property type="match status" value="1"/>
</dbReference>
<evidence type="ECO:0000259" key="3">
    <source>
        <dbReference type="Pfam" id="PF01551"/>
    </source>
</evidence>
<dbReference type="PANTHER" id="PTHR21666:SF270">
    <property type="entry name" value="MUREIN HYDROLASE ACTIVATOR ENVC"/>
    <property type="match status" value="1"/>
</dbReference>
<dbReference type="InterPro" id="IPR011055">
    <property type="entry name" value="Dup_hybrid_motif"/>
</dbReference>
<dbReference type="Gene3D" id="6.10.250.3150">
    <property type="match status" value="1"/>
</dbReference>
<dbReference type="RefSeq" id="WP_337334840.1">
    <property type="nucleotide sequence ID" value="NZ_JBBDHC010000006.1"/>
</dbReference>
<dbReference type="CDD" id="cd12797">
    <property type="entry name" value="M23_peptidase"/>
    <property type="match status" value="1"/>
</dbReference>
<keyword evidence="1" id="KW-0175">Coiled coil</keyword>
<dbReference type="Proteomes" id="UP001364472">
    <property type="component" value="Unassembled WGS sequence"/>
</dbReference>
<evidence type="ECO:0000256" key="2">
    <source>
        <dbReference type="SAM" id="SignalP"/>
    </source>
</evidence>
<evidence type="ECO:0000256" key="1">
    <source>
        <dbReference type="SAM" id="Coils"/>
    </source>
</evidence>